<evidence type="ECO:0000256" key="1">
    <source>
        <dbReference type="ARBA" id="ARBA00022741"/>
    </source>
</evidence>
<feature type="non-terminal residue" evidence="5">
    <location>
        <position position="640"/>
    </location>
</feature>
<dbReference type="PANTHER" id="PTHR48103">
    <property type="entry name" value="MIDASIN-RELATED"/>
    <property type="match status" value="1"/>
</dbReference>
<evidence type="ECO:0000313" key="4">
    <source>
        <dbReference type="Proteomes" id="UP000504611"/>
    </source>
</evidence>
<accession>A0A6I9N394</accession>
<dbReference type="Proteomes" id="UP000504611">
    <property type="component" value="Unplaced"/>
</dbReference>
<keyword evidence="4" id="KW-1185">Reference proteome</keyword>
<gene>
    <name evidence="5" type="primary">LOC104947946</name>
</gene>
<dbReference type="OrthoDB" id="422220at2759"/>
<dbReference type="AlphaFoldDB" id="A0A6I9N394"/>
<organism evidence="4 5">
    <name type="scientific">Notothenia coriiceps</name>
    <name type="common">black rockcod</name>
    <dbReference type="NCBI Taxonomy" id="8208"/>
    <lineage>
        <taxon>Eukaryota</taxon>
        <taxon>Metazoa</taxon>
        <taxon>Chordata</taxon>
        <taxon>Craniata</taxon>
        <taxon>Vertebrata</taxon>
        <taxon>Euteleostomi</taxon>
        <taxon>Actinopterygii</taxon>
        <taxon>Neopterygii</taxon>
        <taxon>Teleostei</taxon>
        <taxon>Neoteleostei</taxon>
        <taxon>Acanthomorphata</taxon>
        <taxon>Eupercaria</taxon>
        <taxon>Perciformes</taxon>
        <taxon>Notothenioidei</taxon>
        <taxon>Nototheniidae</taxon>
        <taxon>Notothenia</taxon>
    </lineage>
</organism>
<dbReference type="GO" id="GO:0030687">
    <property type="term" value="C:preribosome, large subunit precursor"/>
    <property type="evidence" value="ECO:0007669"/>
    <property type="project" value="TreeGrafter"/>
</dbReference>
<dbReference type="InterPro" id="IPR011704">
    <property type="entry name" value="ATPase_dyneun-rel_AAA"/>
</dbReference>
<dbReference type="RefSeq" id="XP_010772374.1">
    <property type="nucleotide sequence ID" value="XM_010774072.1"/>
</dbReference>
<dbReference type="KEGG" id="ncc:104947946"/>
<dbReference type="GO" id="GO:0005524">
    <property type="term" value="F:ATP binding"/>
    <property type="evidence" value="ECO:0007669"/>
    <property type="project" value="UniProtKB-KW"/>
</dbReference>
<dbReference type="GO" id="GO:0005634">
    <property type="term" value="C:nucleus"/>
    <property type="evidence" value="ECO:0007669"/>
    <property type="project" value="TreeGrafter"/>
</dbReference>
<dbReference type="InterPro" id="IPR027417">
    <property type="entry name" value="P-loop_NTPase"/>
</dbReference>
<evidence type="ECO:0000313" key="5">
    <source>
        <dbReference type="RefSeq" id="XP_010772374.1"/>
    </source>
</evidence>
<dbReference type="Pfam" id="PF07728">
    <property type="entry name" value="AAA_5"/>
    <property type="match status" value="1"/>
</dbReference>
<proteinExistence type="predicted"/>
<feature type="domain" description="ATPase dynein-related AAA" evidence="3">
    <location>
        <begin position="224"/>
        <end position="315"/>
    </location>
</feature>
<keyword evidence="1" id="KW-0547">Nucleotide-binding</keyword>
<dbReference type="Gene3D" id="3.40.50.300">
    <property type="entry name" value="P-loop containing nucleotide triphosphate hydrolases"/>
    <property type="match status" value="1"/>
</dbReference>
<dbReference type="GeneID" id="104947946"/>
<evidence type="ECO:0000256" key="2">
    <source>
        <dbReference type="ARBA" id="ARBA00022840"/>
    </source>
</evidence>
<protein>
    <submittedName>
        <fullName evidence="5">Midasin-like</fullName>
    </submittedName>
</protein>
<dbReference type="GO" id="GO:0016887">
    <property type="term" value="F:ATP hydrolysis activity"/>
    <property type="evidence" value="ECO:0007669"/>
    <property type="project" value="InterPro"/>
</dbReference>
<name>A0A6I9N394_9TELE</name>
<dbReference type="FunFam" id="3.40.50.300:FF:000919">
    <property type="entry name" value="Midasin"/>
    <property type="match status" value="1"/>
</dbReference>
<dbReference type="GO" id="GO:0000055">
    <property type="term" value="P:ribosomal large subunit export from nucleus"/>
    <property type="evidence" value="ECO:0007669"/>
    <property type="project" value="TreeGrafter"/>
</dbReference>
<sequence>VLSVFRKVFGEDSEPYSGSRQFHITPLNLQVGFSVLQRIGGAPVALDPPLSITHQVLRPLESLMKCVEMGWMTILVGPTASGKTSLARLLALLTGHRLRVLAMNSAMDTTELLGGFEQVDIMRPWQQVLESVDYIVANVIRRGLMSLDVGIQDTEFLLQTWGLFCHWLKEERQQRTGGTINSEALNKLEVIILLLQKLNTKLKVFTDMSKLQLDFTLLKERLAQLEDGWTNGGFEWLDGMLVQALQAGDWLLMDNVNFCSASVLDRLNALLEPGGSLTINERGVIDGKTPKITPHPNFRLFLTMDPVHGELSRAMRNRGVEIYIPGEHEGVCWDTLDLKTLLHTAGVTGDCVCDLLIGIHKSIKTAIWDSPASSVASLLHAASLLSCQLQRGVDLPSALQHACGEAYSQCQRTNTNQKQAQLLIEQQLAILDTEDWGSGLLCAGVWPDGFPSALLSTEDSCFSAVLRDGQVLSFCLNTLSLQGKRSRPLSLSDLRRALQGSGVHEGLSFSGGVVDLAEGDALRLIPTAVRLLTERASHGDWILRSSWLSHLGKSYKQAPDSALVQVEAGNRALKAVFGGKLATKGKSLTQLLQPHSTDEYRILVDMRWNKQYLDILANKCNFEDEERYTEFLEALNAVAN</sequence>
<feature type="non-terminal residue" evidence="5">
    <location>
        <position position="1"/>
    </location>
</feature>
<dbReference type="SUPFAM" id="SSF52540">
    <property type="entry name" value="P-loop containing nucleoside triphosphate hydrolases"/>
    <property type="match status" value="1"/>
</dbReference>
<reference evidence="5" key="1">
    <citation type="submission" date="2025-08" db="UniProtKB">
        <authorList>
            <consortium name="RefSeq"/>
        </authorList>
    </citation>
    <scope>IDENTIFICATION</scope>
    <source>
        <tissue evidence="5">Muscle</tissue>
    </source>
</reference>
<evidence type="ECO:0000259" key="3">
    <source>
        <dbReference type="Pfam" id="PF07728"/>
    </source>
</evidence>
<dbReference type="PANTHER" id="PTHR48103:SF2">
    <property type="entry name" value="MIDASIN"/>
    <property type="match status" value="1"/>
</dbReference>
<dbReference type="GO" id="GO:0000027">
    <property type="term" value="P:ribosomal large subunit assembly"/>
    <property type="evidence" value="ECO:0007669"/>
    <property type="project" value="TreeGrafter"/>
</dbReference>
<keyword evidence="2" id="KW-0067">ATP-binding</keyword>